<keyword evidence="3" id="KW-1185">Reference proteome</keyword>
<evidence type="ECO:0000313" key="2">
    <source>
        <dbReference type="EMBL" id="QEG00314.1"/>
    </source>
</evidence>
<reference evidence="2 3" key="1">
    <citation type="submission" date="2019-02" db="EMBL/GenBank/DDBJ databases">
        <title>Planctomycetal bacteria perform biofilm scaping via a novel small molecule.</title>
        <authorList>
            <person name="Jeske O."/>
            <person name="Boedeker C."/>
            <person name="Wiegand S."/>
            <person name="Breitling P."/>
            <person name="Kallscheuer N."/>
            <person name="Jogler M."/>
            <person name="Rohde M."/>
            <person name="Petersen J."/>
            <person name="Medema M.H."/>
            <person name="Surup F."/>
            <person name="Jogler C."/>
        </authorList>
    </citation>
    <scope>NUCLEOTIDE SEQUENCE [LARGE SCALE GENOMIC DNA]</scope>
    <source>
        <strain evidence="2 3">Mal15</strain>
    </source>
</reference>
<evidence type="ECO:0000256" key="1">
    <source>
        <dbReference type="SAM" id="Phobius"/>
    </source>
</evidence>
<keyword evidence="1" id="KW-0472">Membrane</keyword>
<feature type="transmembrane region" description="Helical" evidence="1">
    <location>
        <begin position="12"/>
        <end position="31"/>
    </location>
</feature>
<dbReference type="Proteomes" id="UP000321353">
    <property type="component" value="Chromosome"/>
</dbReference>
<dbReference type="AlphaFoldDB" id="A0A5B9MHD7"/>
<evidence type="ECO:0000313" key="3">
    <source>
        <dbReference type="Proteomes" id="UP000321353"/>
    </source>
</evidence>
<name>A0A5B9MHD7_9BACT</name>
<protein>
    <submittedName>
        <fullName evidence="2">Uncharacterized protein</fullName>
    </submittedName>
</protein>
<accession>A0A5B9MHD7</accession>
<organism evidence="2 3">
    <name type="scientific">Stieleria maiorica</name>
    <dbReference type="NCBI Taxonomy" id="2795974"/>
    <lineage>
        <taxon>Bacteria</taxon>
        <taxon>Pseudomonadati</taxon>
        <taxon>Planctomycetota</taxon>
        <taxon>Planctomycetia</taxon>
        <taxon>Pirellulales</taxon>
        <taxon>Pirellulaceae</taxon>
        <taxon>Stieleria</taxon>
    </lineage>
</organism>
<sequence length="32" mass="3436">MDADKIDAIVRSVVVYGIGLVALVLAAQKFLF</sequence>
<dbReference type="KEGG" id="smam:Mal15_43840"/>
<keyword evidence="1" id="KW-1133">Transmembrane helix</keyword>
<dbReference type="EMBL" id="CP036264">
    <property type="protein sequence ID" value="QEG00314.1"/>
    <property type="molecule type" value="Genomic_DNA"/>
</dbReference>
<keyword evidence="1" id="KW-0812">Transmembrane</keyword>
<gene>
    <name evidence="2" type="ORF">Mal15_43840</name>
</gene>
<proteinExistence type="predicted"/>